<dbReference type="PRINTS" id="PR00359">
    <property type="entry name" value="BP450"/>
</dbReference>
<evidence type="ECO:0000313" key="9">
    <source>
        <dbReference type="Proteomes" id="UP000565715"/>
    </source>
</evidence>
<name>A0A846XA80_9NOCA</name>
<dbReference type="GO" id="GO:0004497">
    <property type="term" value="F:monooxygenase activity"/>
    <property type="evidence" value="ECO:0007669"/>
    <property type="project" value="UniProtKB-KW"/>
</dbReference>
<feature type="region of interest" description="Disordered" evidence="7">
    <location>
        <begin position="1"/>
        <end position="30"/>
    </location>
</feature>
<dbReference type="EMBL" id="JAAXOO010000001">
    <property type="protein sequence ID" value="NKY32357.1"/>
    <property type="molecule type" value="Genomic_DNA"/>
</dbReference>
<proteinExistence type="inferred from homology"/>
<keyword evidence="6" id="KW-0503">Monooxygenase</keyword>
<dbReference type="SUPFAM" id="SSF48264">
    <property type="entry name" value="Cytochrome P450"/>
    <property type="match status" value="1"/>
</dbReference>
<evidence type="ECO:0000256" key="2">
    <source>
        <dbReference type="ARBA" id="ARBA00022617"/>
    </source>
</evidence>
<dbReference type="InterPro" id="IPR036396">
    <property type="entry name" value="Cyt_P450_sf"/>
</dbReference>
<keyword evidence="9" id="KW-1185">Reference proteome</keyword>
<dbReference type="PANTHER" id="PTHR46696:SF1">
    <property type="entry name" value="CYTOCHROME P450 YJIB-RELATED"/>
    <property type="match status" value="1"/>
</dbReference>
<dbReference type="AlphaFoldDB" id="A0A846XA80"/>
<evidence type="ECO:0000256" key="3">
    <source>
        <dbReference type="ARBA" id="ARBA00022723"/>
    </source>
</evidence>
<organism evidence="8 9">
    <name type="scientific">Nocardia speluncae</name>
    <dbReference type="NCBI Taxonomy" id="419477"/>
    <lineage>
        <taxon>Bacteria</taxon>
        <taxon>Bacillati</taxon>
        <taxon>Actinomycetota</taxon>
        <taxon>Actinomycetes</taxon>
        <taxon>Mycobacteriales</taxon>
        <taxon>Nocardiaceae</taxon>
        <taxon>Nocardia</taxon>
    </lineage>
</organism>
<dbReference type="Gene3D" id="1.10.630.10">
    <property type="entry name" value="Cytochrome P450"/>
    <property type="match status" value="1"/>
</dbReference>
<accession>A0A846XA80</accession>
<keyword evidence="5" id="KW-0408">Iron</keyword>
<dbReference type="GO" id="GO:0016705">
    <property type="term" value="F:oxidoreductase activity, acting on paired donors, with incorporation or reduction of molecular oxygen"/>
    <property type="evidence" value="ECO:0007669"/>
    <property type="project" value="InterPro"/>
</dbReference>
<dbReference type="Proteomes" id="UP000565715">
    <property type="component" value="Unassembled WGS sequence"/>
</dbReference>
<keyword evidence="4" id="KW-0560">Oxidoreductase</keyword>
<dbReference type="PANTHER" id="PTHR46696">
    <property type="entry name" value="P450, PUTATIVE (EUROFUNG)-RELATED"/>
    <property type="match status" value="1"/>
</dbReference>
<evidence type="ECO:0000256" key="6">
    <source>
        <dbReference type="ARBA" id="ARBA00023033"/>
    </source>
</evidence>
<comment type="similarity">
    <text evidence="1">Belongs to the cytochrome P450 family.</text>
</comment>
<dbReference type="GO" id="GO:0020037">
    <property type="term" value="F:heme binding"/>
    <property type="evidence" value="ECO:0007669"/>
    <property type="project" value="InterPro"/>
</dbReference>
<evidence type="ECO:0000256" key="4">
    <source>
        <dbReference type="ARBA" id="ARBA00023002"/>
    </source>
</evidence>
<gene>
    <name evidence="8" type="ORF">HGA13_04615</name>
</gene>
<evidence type="ECO:0000256" key="5">
    <source>
        <dbReference type="ARBA" id="ARBA00023004"/>
    </source>
</evidence>
<sequence length="419" mass="45720">MAGQSRPASTRRRGSTDTPADSTGSRIPLYSREFATDPHGFYQWMRRRFGTLVPIDLAPGVPATLVVDDRTARRILDDPSRFPSDPRVWQQKAPAGLPIVPMMQWRPNPLRTHGPDHDRYRAVTVDALAGVDPNSLRTTVSRIAMDLINEFCSDGAADLLDRYVVPLVFRTMDNILGCPPELGDLLRLALTEMTAGAADDGSEPRIQQLLAELIACRRAEPGDDVTSRLIRHPANLSDEELVHQLLGLYWTGIEPPRNLIANTLLLILTDPRFTSNHTGFAPPAGAALDEVLASDPPLANHTISYPPCPVVVDDVLLPADQPVLIGAAACHSDPARSSTPVPHEDRNLAWGRGPHACPAQARTISRLLAEEAVDQLLDALPDLTTAFDPDRTIWRPGPFHRALIALPVRFPPAPGMPLG</sequence>
<reference evidence="8 9" key="1">
    <citation type="submission" date="2020-04" db="EMBL/GenBank/DDBJ databases">
        <title>MicrobeNet Type strains.</title>
        <authorList>
            <person name="Nicholson A.C."/>
        </authorList>
    </citation>
    <scope>NUCLEOTIDE SEQUENCE [LARGE SCALE GENOMIC DNA]</scope>
    <source>
        <strain evidence="8 9">DSM 45078</strain>
    </source>
</reference>
<evidence type="ECO:0000256" key="1">
    <source>
        <dbReference type="ARBA" id="ARBA00010617"/>
    </source>
</evidence>
<evidence type="ECO:0000313" key="8">
    <source>
        <dbReference type="EMBL" id="NKY32357.1"/>
    </source>
</evidence>
<keyword evidence="3" id="KW-0479">Metal-binding</keyword>
<comment type="caution">
    <text evidence="8">The sequence shown here is derived from an EMBL/GenBank/DDBJ whole genome shotgun (WGS) entry which is preliminary data.</text>
</comment>
<evidence type="ECO:0000256" key="7">
    <source>
        <dbReference type="SAM" id="MobiDB-lite"/>
    </source>
</evidence>
<dbReference type="InterPro" id="IPR002397">
    <property type="entry name" value="Cyt_P450_B"/>
</dbReference>
<dbReference type="GO" id="GO:0005506">
    <property type="term" value="F:iron ion binding"/>
    <property type="evidence" value="ECO:0007669"/>
    <property type="project" value="InterPro"/>
</dbReference>
<protein>
    <submittedName>
        <fullName evidence="8">Cytochrome P450</fullName>
    </submittedName>
</protein>
<feature type="compositionally biased region" description="Polar residues" evidence="7">
    <location>
        <begin position="16"/>
        <end position="25"/>
    </location>
</feature>
<keyword evidence="2" id="KW-0349">Heme</keyword>